<sequence length="317" mass="35922">MSILQNALDSIAIGLEDFESADERRIISSTRNIFAGILLLFKHKLCELSPVGSDEALIKQRVLPEIDATGAVNWIGRGKKTVDVQNIKDRFESLNISVDWKRLERINKYRNDIEHYYSTLNNESVQQLISDSFLIIRDFIADELEEEPKSLLGEDYWKILVDVNEVYAKEKQECDSSLEKLDYFSNEILYALQAYRCDECGSGLIETEDSDKAIEASFKCRACERESHYEEIVNDAVKQFYADDAFSAHKDGGDKPVVDCPFCFDGAYIFLEGVCVSCGDSATHECVRCGCNIPPEEISDDNVCGYCSHMWAKVMAE</sequence>
<organism evidence="1 2">
    <name type="scientific">Kangiella geojedonensis</name>
    <dbReference type="NCBI Taxonomy" id="914150"/>
    <lineage>
        <taxon>Bacteria</taxon>
        <taxon>Pseudomonadati</taxon>
        <taxon>Pseudomonadota</taxon>
        <taxon>Gammaproteobacteria</taxon>
        <taxon>Kangiellales</taxon>
        <taxon>Kangiellaceae</taxon>
        <taxon>Kangiella</taxon>
    </lineage>
</organism>
<dbReference type="RefSeq" id="WP_046560508.1">
    <property type="nucleotide sequence ID" value="NZ_CP010975.1"/>
</dbReference>
<evidence type="ECO:0000313" key="1">
    <source>
        <dbReference type="EMBL" id="AKE51308.1"/>
    </source>
</evidence>
<dbReference type="PATRIC" id="fig|914150.5.peg.326"/>
<dbReference type="KEGG" id="kge:TQ33_0320"/>
<name>A0A0F6RB65_9GAMM</name>
<dbReference type="EMBL" id="CP010975">
    <property type="protein sequence ID" value="AKE51308.1"/>
    <property type="molecule type" value="Genomic_DNA"/>
</dbReference>
<dbReference type="OrthoDB" id="5941857at2"/>
<protein>
    <submittedName>
        <fullName evidence="1">Uncharacterized protein</fullName>
    </submittedName>
</protein>
<dbReference type="Proteomes" id="UP000034071">
    <property type="component" value="Chromosome"/>
</dbReference>
<gene>
    <name evidence="1" type="ORF">TQ33_0320</name>
</gene>
<reference evidence="1 2" key="1">
    <citation type="submission" date="2015-02" db="EMBL/GenBank/DDBJ databases">
        <title>Complete genome sequence of Kangiella geojedonensis strain YCS-5T.</title>
        <authorList>
            <person name="Kim K.M."/>
        </authorList>
    </citation>
    <scope>NUCLEOTIDE SEQUENCE [LARGE SCALE GENOMIC DNA]</scope>
    <source>
        <strain evidence="1 2">YCS-5</strain>
    </source>
</reference>
<proteinExistence type="predicted"/>
<evidence type="ECO:0000313" key="2">
    <source>
        <dbReference type="Proteomes" id="UP000034071"/>
    </source>
</evidence>
<keyword evidence="2" id="KW-1185">Reference proteome</keyword>
<accession>A0A0F6RB65</accession>
<dbReference type="HOGENOM" id="CLU_069126_0_0_6"/>
<dbReference type="AlphaFoldDB" id="A0A0F6RB65"/>